<gene>
    <name evidence="2" type="primary">pyrR</name>
    <name evidence="2" type="ORF">GFN93_02370</name>
</gene>
<dbReference type="InterPro" id="IPR029057">
    <property type="entry name" value="PRTase-like"/>
</dbReference>
<organism evidence="2 3">
    <name type="scientific">Alcanivorax sediminis</name>
    <dbReference type="NCBI Taxonomy" id="2663008"/>
    <lineage>
        <taxon>Bacteria</taxon>
        <taxon>Pseudomonadati</taxon>
        <taxon>Pseudomonadota</taxon>
        <taxon>Gammaproteobacteria</taxon>
        <taxon>Oceanospirillales</taxon>
        <taxon>Alcanivoracaceae</taxon>
        <taxon>Alcanivorax</taxon>
    </lineage>
</organism>
<keyword evidence="3" id="KW-1185">Reference proteome</keyword>
<dbReference type="InterPro" id="IPR000836">
    <property type="entry name" value="PRTase_dom"/>
</dbReference>
<proteinExistence type="predicted"/>
<dbReference type="NCBIfam" id="NF003545">
    <property type="entry name" value="PRK05205.1-1"/>
    <property type="match status" value="1"/>
</dbReference>
<dbReference type="CDD" id="cd06223">
    <property type="entry name" value="PRTases_typeI"/>
    <property type="match status" value="1"/>
</dbReference>
<dbReference type="InterPro" id="IPR050137">
    <property type="entry name" value="PyrR_bifunctional"/>
</dbReference>
<feature type="domain" description="Phosphoribosyltransferase" evidence="1">
    <location>
        <begin position="24"/>
        <end position="150"/>
    </location>
</feature>
<evidence type="ECO:0000313" key="3">
    <source>
        <dbReference type="Proteomes" id="UP000469421"/>
    </source>
</evidence>
<keyword evidence="2" id="KW-0328">Glycosyltransferase</keyword>
<dbReference type="EC" id="2.4.2.9" evidence="2"/>
<keyword evidence="2" id="KW-0808">Transferase</keyword>
<dbReference type="GO" id="GO:0004845">
    <property type="term" value="F:uracil phosphoribosyltransferase activity"/>
    <property type="evidence" value="ECO:0007669"/>
    <property type="project" value="UniProtKB-EC"/>
</dbReference>
<dbReference type="SUPFAM" id="SSF53271">
    <property type="entry name" value="PRTase-like"/>
    <property type="match status" value="1"/>
</dbReference>
<evidence type="ECO:0000259" key="1">
    <source>
        <dbReference type="Pfam" id="PF00156"/>
    </source>
</evidence>
<dbReference type="Gene3D" id="3.40.50.2020">
    <property type="match status" value="1"/>
</dbReference>
<name>A0A6N7LSS3_9GAMM</name>
<accession>A0A6N7LSS3</accession>
<dbReference type="Pfam" id="PF00156">
    <property type="entry name" value="Pribosyltran"/>
    <property type="match status" value="1"/>
</dbReference>
<evidence type="ECO:0000313" key="2">
    <source>
        <dbReference type="EMBL" id="MQX52075.1"/>
    </source>
</evidence>
<protein>
    <submittedName>
        <fullName evidence="2">Bifunctional pyr operon transcriptional regulator/uracil phosphoribosyltransferase PyrR</fullName>
        <ecNumber evidence="2">2.4.2.9</ecNumber>
    </submittedName>
</protein>
<dbReference type="AlphaFoldDB" id="A0A6N7LSS3"/>
<reference evidence="2 3" key="1">
    <citation type="submission" date="2019-10" db="EMBL/GenBank/DDBJ databases">
        <title>Alcanivorax sp.PA15-N-34 draft genome sequence.</title>
        <authorList>
            <person name="Liao X."/>
            <person name="Shao Z."/>
        </authorList>
    </citation>
    <scope>NUCLEOTIDE SEQUENCE [LARGE SCALE GENOMIC DNA]</scope>
    <source>
        <strain evidence="2 3">PA15-N-34</strain>
    </source>
</reference>
<comment type="caution">
    <text evidence="2">The sequence shown here is derived from an EMBL/GenBank/DDBJ whole genome shotgun (WGS) entry which is preliminary data.</text>
</comment>
<dbReference type="Proteomes" id="UP000469421">
    <property type="component" value="Unassembled WGS sequence"/>
</dbReference>
<dbReference type="EMBL" id="WIRE01000001">
    <property type="protein sequence ID" value="MQX52075.1"/>
    <property type="molecule type" value="Genomic_DNA"/>
</dbReference>
<dbReference type="PANTHER" id="PTHR11608:SF0">
    <property type="entry name" value="BIFUNCTIONAL PROTEIN PYRR"/>
    <property type="match status" value="1"/>
</dbReference>
<dbReference type="PANTHER" id="PTHR11608">
    <property type="entry name" value="BIFUNCTIONAL PROTEIN PYRR"/>
    <property type="match status" value="1"/>
</dbReference>
<sequence>MRAWHLWIAFLESPLSWDEQQLQTHLDTMAVAVAERFAGQAPLLVGIESGGAWVAEALNAKLETPLPLGTLNPAFYRDDFDTRGLKATVTPSKLPFEVDGQHIVLVDDVLMTGRTIRAAMNELFDFGRPASISLVVLFDIGHRELPIRADICGETLALPPHQRVELRGPSPLIAEIRELVAEDNRETRS</sequence>